<dbReference type="Gene3D" id="3.40.30.10">
    <property type="entry name" value="Glutaredoxin"/>
    <property type="match status" value="1"/>
</dbReference>
<proteinExistence type="predicted"/>
<dbReference type="GO" id="GO:0016209">
    <property type="term" value="F:antioxidant activity"/>
    <property type="evidence" value="ECO:0007669"/>
    <property type="project" value="InterPro"/>
</dbReference>
<name>A0A6P3C9T3_9BURK</name>
<gene>
    <name evidence="3" type="ORF">BCO71033_07346</name>
</gene>
<dbReference type="PANTHER" id="PTHR42852">
    <property type="entry name" value="THIOL:DISULFIDE INTERCHANGE PROTEIN DSBE"/>
    <property type="match status" value="1"/>
</dbReference>
<dbReference type="SUPFAM" id="SSF52833">
    <property type="entry name" value="Thioredoxin-like"/>
    <property type="match status" value="1"/>
</dbReference>
<dbReference type="AlphaFoldDB" id="A0A6P3C9T3"/>
<feature type="domain" description="Thioredoxin" evidence="2">
    <location>
        <begin position="23"/>
        <end position="165"/>
    </location>
</feature>
<dbReference type="EMBL" id="CABVQS010000064">
    <property type="protein sequence ID" value="VWD65368.1"/>
    <property type="molecule type" value="Genomic_DNA"/>
</dbReference>
<dbReference type="Pfam" id="PF00578">
    <property type="entry name" value="AhpC-TSA"/>
    <property type="match status" value="1"/>
</dbReference>
<accession>A0A6P3C9T3</accession>
<keyword evidence="1" id="KW-0676">Redox-active center</keyword>
<reference evidence="3 4" key="1">
    <citation type="submission" date="2019-09" db="EMBL/GenBank/DDBJ databases">
        <authorList>
            <person name="Depoorter E."/>
        </authorList>
    </citation>
    <scope>NUCLEOTIDE SEQUENCE [LARGE SCALE GENOMIC DNA]</scope>
    <source>
        <strain evidence="3">R-71033</strain>
    </source>
</reference>
<dbReference type="InterPro" id="IPR013766">
    <property type="entry name" value="Thioredoxin_domain"/>
</dbReference>
<organism evidence="3 4">
    <name type="scientific">Burkholderia contaminans</name>
    <dbReference type="NCBI Taxonomy" id="488447"/>
    <lineage>
        <taxon>Bacteria</taxon>
        <taxon>Pseudomonadati</taxon>
        <taxon>Pseudomonadota</taxon>
        <taxon>Betaproteobacteria</taxon>
        <taxon>Burkholderiales</taxon>
        <taxon>Burkholderiaceae</taxon>
        <taxon>Burkholderia</taxon>
        <taxon>Burkholderia cepacia complex</taxon>
    </lineage>
</organism>
<dbReference type="InterPro" id="IPR050553">
    <property type="entry name" value="Thioredoxin_ResA/DsbE_sf"/>
</dbReference>
<dbReference type="CDD" id="cd02966">
    <property type="entry name" value="TlpA_like_family"/>
    <property type="match status" value="1"/>
</dbReference>
<dbReference type="PROSITE" id="PS51352">
    <property type="entry name" value="THIOREDOXIN_2"/>
    <property type="match status" value="1"/>
</dbReference>
<evidence type="ECO:0000313" key="4">
    <source>
        <dbReference type="Proteomes" id="UP000494109"/>
    </source>
</evidence>
<evidence type="ECO:0000313" key="3">
    <source>
        <dbReference type="EMBL" id="VWD65368.1"/>
    </source>
</evidence>
<dbReference type="Proteomes" id="UP000494109">
    <property type="component" value="Unassembled WGS sequence"/>
</dbReference>
<dbReference type="InterPro" id="IPR017937">
    <property type="entry name" value="Thioredoxin_CS"/>
</dbReference>
<protein>
    <submittedName>
        <fullName evidence="3">Redoxin domain-containing protein</fullName>
    </submittedName>
</protein>
<dbReference type="InterPro" id="IPR036249">
    <property type="entry name" value="Thioredoxin-like_sf"/>
</dbReference>
<evidence type="ECO:0000256" key="1">
    <source>
        <dbReference type="ARBA" id="ARBA00023284"/>
    </source>
</evidence>
<dbReference type="GO" id="GO:0015036">
    <property type="term" value="F:disulfide oxidoreductase activity"/>
    <property type="evidence" value="ECO:0007669"/>
    <property type="project" value="UniProtKB-ARBA"/>
</dbReference>
<dbReference type="InterPro" id="IPR000866">
    <property type="entry name" value="AhpC/TSA"/>
</dbReference>
<evidence type="ECO:0000259" key="2">
    <source>
        <dbReference type="PROSITE" id="PS51352"/>
    </source>
</evidence>
<dbReference type="PANTHER" id="PTHR42852:SF13">
    <property type="entry name" value="PROTEIN DIPZ"/>
    <property type="match status" value="1"/>
</dbReference>
<dbReference type="PROSITE" id="PS00194">
    <property type="entry name" value="THIOREDOXIN_1"/>
    <property type="match status" value="1"/>
</dbReference>
<sequence>MAGGLALGAGVGGWLPAAQASSLAVGRPAPGLVLHTLDGQSIASEDLRGNVVILTFWATWCEPCRTELPLLSAYAARHAADGLRVLGFSLDGADNLAEVRQVAAGLSFPVGLLGSAYAGGYGRMWRIPVNFTIDRNGLLVDNGWDDPQPSWTAERLERIVTPLLRK</sequence>